<keyword evidence="1 2" id="KW-0732">Signal</keyword>
<proteinExistence type="predicted"/>
<evidence type="ECO:0000313" key="5">
    <source>
        <dbReference type="Proteomes" id="UP001596411"/>
    </source>
</evidence>
<dbReference type="SUPFAM" id="SSF56925">
    <property type="entry name" value="OMPA-like"/>
    <property type="match status" value="1"/>
</dbReference>
<dbReference type="EMBL" id="JBHSZP010000016">
    <property type="protein sequence ID" value="MFC7089869.1"/>
    <property type="molecule type" value="Genomic_DNA"/>
</dbReference>
<comment type="caution">
    <text evidence="4">The sequence shown here is derived from an EMBL/GenBank/DDBJ whole genome shotgun (WGS) entry which is preliminary data.</text>
</comment>
<keyword evidence="5" id="KW-1185">Reference proteome</keyword>
<feature type="domain" description="Outer membrane protein beta-barrel" evidence="3">
    <location>
        <begin position="20"/>
        <end position="211"/>
    </location>
</feature>
<dbReference type="RefSeq" id="WP_346062503.1">
    <property type="nucleotide sequence ID" value="NZ_BAAADR010000010.1"/>
</dbReference>
<protein>
    <submittedName>
        <fullName evidence="4">Porin family protein</fullName>
    </submittedName>
</protein>
<name>A0ABW2EV62_9GAMM</name>
<feature type="chain" id="PRO_5045968084" evidence="2">
    <location>
        <begin position="35"/>
        <end position="211"/>
    </location>
</feature>
<dbReference type="InterPro" id="IPR011250">
    <property type="entry name" value="OMP/PagP_B-barrel"/>
</dbReference>
<dbReference type="Pfam" id="PF13505">
    <property type="entry name" value="OMP_b-brl"/>
    <property type="match status" value="1"/>
</dbReference>
<evidence type="ECO:0000256" key="2">
    <source>
        <dbReference type="SAM" id="SignalP"/>
    </source>
</evidence>
<organism evidence="4 5">
    <name type="scientific">Halomonas salifodinae</name>
    <dbReference type="NCBI Taxonomy" id="438745"/>
    <lineage>
        <taxon>Bacteria</taxon>
        <taxon>Pseudomonadati</taxon>
        <taxon>Pseudomonadota</taxon>
        <taxon>Gammaproteobacteria</taxon>
        <taxon>Oceanospirillales</taxon>
        <taxon>Halomonadaceae</taxon>
        <taxon>Halomonas</taxon>
    </lineage>
</organism>
<accession>A0ABW2EV62</accession>
<feature type="signal peptide" evidence="2">
    <location>
        <begin position="1"/>
        <end position="34"/>
    </location>
</feature>
<evidence type="ECO:0000256" key="1">
    <source>
        <dbReference type="ARBA" id="ARBA00022729"/>
    </source>
</evidence>
<dbReference type="InterPro" id="IPR027385">
    <property type="entry name" value="Beta-barrel_OMP"/>
</dbReference>
<sequence>MQGDPAWLAPRLGTLTLSGLALSALSLSPLAMTAADQERGFYFGVGTGVSSLENNREDVRDFIGSGAEDFDLDDKDNVWKAFVGYDINRYLAVEGFYADLGTVSLEEEFFPNTRLDSTAYGASMIGRLPVTDWFSPYAKLGVARWDTKVRGRFVQGRDNSELRKQDGTAPVYGLGAQFNFDPVLLRTEYERYDFDSDYTIDAFTLSAGLRF</sequence>
<evidence type="ECO:0000313" key="4">
    <source>
        <dbReference type="EMBL" id="MFC7089869.1"/>
    </source>
</evidence>
<reference evidence="5" key="1">
    <citation type="journal article" date="2019" name="Int. J. Syst. Evol. Microbiol.">
        <title>The Global Catalogue of Microorganisms (GCM) 10K type strain sequencing project: providing services to taxonomists for standard genome sequencing and annotation.</title>
        <authorList>
            <consortium name="The Broad Institute Genomics Platform"/>
            <consortium name="The Broad Institute Genome Sequencing Center for Infectious Disease"/>
            <person name="Wu L."/>
            <person name="Ma J."/>
        </authorList>
    </citation>
    <scope>NUCLEOTIDE SEQUENCE [LARGE SCALE GENOMIC DNA]</scope>
    <source>
        <strain evidence="5">CGMCC 1.13666</strain>
    </source>
</reference>
<evidence type="ECO:0000259" key="3">
    <source>
        <dbReference type="Pfam" id="PF13505"/>
    </source>
</evidence>
<gene>
    <name evidence="4" type="ORF">ACFQH5_09960</name>
</gene>
<dbReference type="Gene3D" id="2.40.160.20">
    <property type="match status" value="1"/>
</dbReference>
<dbReference type="Proteomes" id="UP001596411">
    <property type="component" value="Unassembled WGS sequence"/>
</dbReference>